<evidence type="ECO:0000313" key="2">
    <source>
        <dbReference type="EMBL" id="SDX10008.1"/>
    </source>
</evidence>
<dbReference type="PROSITE" id="PS00869">
    <property type="entry name" value="RENAL_DIPEPTIDASE_1"/>
    <property type="match status" value="1"/>
</dbReference>
<accession>A0A8X8IG62</accession>
<dbReference type="CDD" id="cd01301">
    <property type="entry name" value="rDP_like"/>
    <property type="match status" value="1"/>
</dbReference>
<dbReference type="GO" id="GO:0070573">
    <property type="term" value="F:metallodipeptidase activity"/>
    <property type="evidence" value="ECO:0007669"/>
    <property type="project" value="InterPro"/>
</dbReference>
<name>A0A8X8IG62_9BACT</name>
<feature type="signal peptide" evidence="1">
    <location>
        <begin position="1"/>
        <end position="21"/>
    </location>
</feature>
<dbReference type="InterPro" id="IPR000180">
    <property type="entry name" value="Dipep_AS"/>
</dbReference>
<dbReference type="SUPFAM" id="SSF51556">
    <property type="entry name" value="Metallo-dependent hydrolases"/>
    <property type="match status" value="1"/>
</dbReference>
<keyword evidence="1" id="KW-0732">Signal</keyword>
<dbReference type="Proteomes" id="UP000198711">
    <property type="component" value="Unassembled WGS sequence"/>
</dbReference>
<dbReference type="GO" id="GO:0006508">
    <property type="term" value="P:proteolysis"/>
    <property type="evidence" value="ECO:0007669"/>
    <property type="project" value="InterPro"/>
</dbReference>
<feature type="chain" id="PRO_5036477975" evidence="1">
    <location>
        <begin position="22"/>
        <end position="392"/>
    </location>
</feature>
<reference evidence="2 3" key="1">
    <citation type="submission" date="2016-10" db="EMBL/GenBank/DDBJ databases">
        <authorList>
            <person name="Varghese N."/>
            <person name="Submissions S."/>
        </authorList>
    </citation>
    <scope>NUCLEOTIDE SEQUENCE [LARGE SCALE GENOMIC DNA]</scope>
    <source>
        <strain evidence="2 3">DSM 25353</strain>
    </source>
</reference>
<dbReference type="InterPro" id="IPR032466">
    <property type="entry name" value="Metal_Hydrolase"/>
</dbReference>
<dbReference type="InterPro" id="IPR008257">
    <property type="entry name" value="Pept_M19"/>
</dbReference>
<protein>
    <submittedName>
        <fullName evidence="2">Membrane dipeptidase</fullName>
    </submittedName>
</protein>
<sequence>MKYFSPWLFALLLPAGMQAQAYQKLHAKATVVDTHNDVLTQSLEKNVVFDEDMKTFAHSDLRRMQQGGIDVQVFSVWCDGSYGKGRAFARANREIDTLYEWVKRNPASMMIVKTPHDLQQAVKTKKLACMMGVEGGHMIENNLQYLDSLYKRGVRYMTLTWNNSTPWATSAMDESSGKVTNAKKGLNDFGIQVVKRMNQLGMMVDLSHVGEQTFWDAIHTTTKPVIVSHSCAYTLCPVFRNLKDDQIDAVGKNGGVIHLNFFSGFLDSSFQRKLDLFNARHKEERDTILKMNPEPFFADSYLAEKYADEVKELRPPLSLLIDHIDYIVKRIGIDHVGLGSDFDGITSAPIGLDDVSCYPLVTKALKERGYSNGAIRKILGENFLRVFAANSR</sequence>
<dbReference type="Pfam" id="PF01244">
    <property type="entry name" value="Peptidase_M19"/>
    <property type="match status" value="1"/>
</dbReference>
<dbReference type="AlphaFoldDB" id="A0A8X8IG62"/>
<dbReference type="PANTHER" id="PTHR10443:SF12">
    <property type="entry name" value="DIPEPTIDASE"/>
    <property type="match status" value="1"/>
</dbReference>
<comment type="caution">
    <text evidence="2">The sequence shown here is derived from an EMBL/GenBank/DDBJ whole genome shotgun (WGS) entry which is preliminary data.</text>
</comment>
<organism evidence="2 3">
    <name type="scientific">Hydrobacter penzbergensis</name>
    <dbReference type="NCBI Taxonomy" id="1235997"/>
    <lineage>
        <taxon>Bacteria</taxon>
        <taxon>Pseudomonadati</taxon>
        <taxon>Bacteroidota</taxon>
        <taxon>Chitinophagia</taxon>
        <taxon>Chitinophagales</taxon>
        <taxon>Chitinophagaceae</taxon>
        <taxon>Hydrobacter</taxon>
    </lineage>
</organism>
<dbReference type="Gene3D" id="3.20.20.140">
    <property type="entry name" value="Metal-dependent hydrolases"/>
    <property type="match status" value="1"/>
</dbReference>
<gene>
    <name evidence="2" type="ORF">SAMN05444410_10937</name>
</gene>
<dbReference type="PANTHER" id="PTHR10443">
    <property type="entry name" value="MICROSOMAL DIPEPTIDASE"/>
    <property type="match status" value="1"/>
</dbReference>
<dbReference type="EMBL" id="FNNO01000009">
    <property type="protein sequence ID" value="SDX10008.1"/>
    <property type="molecule type" value="Genomic_DNA"/>
</dbReference>
<evidence type="ECO:0000313" key="3">
    <source>
        <dbReference type="Proteomes" id="UP000198711"/>
    </source>
</evidence>
<dbReference type="PROSITE" id="PS51365">
    <property type="entry name" value="RENAL_DIPEPTIDASE_2"/>
    <property type="match status" value="1"/>
</dbReference>
<proteinExistence type="predicted"/>
<keyword evidence="3" id="KW-1185">Reference proteome</keyword>
<dbReference type="RefSeq" id="WP_092724043.1">
    <property type="nucleotide sequence ID" value="NZ_FNNO01000009.1"/>
</dbReference>
<evidence type="ECO:0000256" key="1">
    <source>
        <dbReference type="SAM" id="SignalP"/>
    </source>
</evidence>